<dbReference type="NCBIfam" id="TIGR02566">
    <property type="entry name" value="cas_Csy3"/>
    <property type="match status" value="1"/>
</dbReference>
<protein>
    <submittedName>
        <fullName evidence="1">Type I-F CRISPR-associated protein Csy3</fullName>
    </submittedName>
</protein>
<evidence type="ECO:0000313" key="1">
    <source>
        <dbReference type="EMBL" id="XDL13994.1"/>
    </source>
</evidence>
<organism evidence="1">
    <name type="scientific">Dickeya oryzae</name>
    <dbReference type="NCBI Taxonomy" id="1240404"/>
    <lineage>
        <taxon>Bacteria</taxon>
        <taxon>Pseudomonadati</taxon>
        <taxon>Pseudomonadota</taxon>
        <taxon>Gammaproteobacteria</taxon>
        <taxon>Enterobacterales</taxon>
        <taxon>Pectobacteriaceae</taxon>
        <taxon>Dickeya</taxon>
    </lineage>
</organism>
<dbReference type="AlphaFoldDB" id="A0AB39IDU0"/>
<dbReference type="RefSeq" id="WP_226101771.1">
    <property type="nucleotide sequence ID" value="NZ_CP162411.1"/>
</dbReference>
<name>A0AB39IDU0_9GAMM</name>
<sequence length="337" mass="37008">MAKAATTLKTASVLAFERKLANSDALMLAGNWQQENWQPVVIQEKSVRGTISNRLKNAISSDPAKLDAEIQKANLQTVDVAALPFDADTLKVAFTLRVLGNLALPSVCNDQDYQQALTELINGYAREQGFGVLAARYAENIASGRFLWRNRIGAEAVQVVVTQPHNGKRWVFNGEDYSLRQFSQPSDALAELAHAIEQALAGSDSAFFHVEAQVKLGNGQEVFPSQELVLDERARNGKSKILYQVNGVAAMHSQKIGNALRTVDDWHPEAAETGPIAVEPYGSVTSRGRAYRQPKDKMDFYTLLDNWVIKGNVPDVAQQHYVIATLIRGGVFGEKGE</sequence>
<reference evidence="1" key="1">
    <citation type="submission" date="2024-07" db="EMBL/GenBank/DDBJ databases">
        <authorList>
            <person name="Pedron J."/>
        </authorList>
    </citation>
    <scope>NUCLEOTIDE SEQUENCE</scope>
    <source>
        <strain evidence="1">A642-S2-A17</strain>
    </source>
</reference>
<dbReference type="EMBL" id="CP162411">
    <property type="protein sequence ID" value="XDL13994.1"/>
    <property type="molecule type" value="Genomic_DNA"/>
</dbReference>
<dbReference type="InterPro" id="IPR013399">
    <property type="entry name" value="CRISPR-assoc_prot_Csy3"/>
</dbReference>
<gene>
    <name evidence="1" type="primary">csy3</name>
    <name evidence="1" type="ORF">LF923_0017765</name>
</gene>
<dbReference type="CDD" id="cd09737">
    <property type="entry name" value="Csy3_I-F"/>
    <property type="match status" value="1"/>
</dbReference>
<proteinExistence type="predicted"/>
<accession>A0AB39IDU0</accession>
<dbReference type="Pfam" id="PF09615">
    <property type="entry name" value="Cas_Csy3"/>
    <property type="match status" value="1"/>
</dbReference>